<evidence type="ECO:0000256" key="1">
    <source>
        <dbReference type="ARBA" id="ARBA00004167"/>
    </source>
</evidence>
<dbReference type="Pfam" id="PF13704">
    <property type="entry name" value="Glyco_tranf_2_4"/>
    <property type="match status" value="1"/>
</dbReference>
<dbReference type="GO" id="GO:0005737">
    <property type="term" value="C:cytoplasm"/>
    <property type="evidence" value="ECO:0007669"/>
    <property type="project" value="TreeGrafter"/>
</dbReference>
<keyword evidence="8" id="KW-1185">Reference proteome</keyword>
<reference evidence="7 8" key="1">
    <citation type="submission" date="2015-12" db="EMBL/GenBank/DDBJ databases">
        <authorList>
            <person name="Andreevskaya M."/>
        </authorList>
    </citation>
    <scope>NUCLEOTIDE SEQUENCE [LARGE SCALE GENOMIC DNA]</scope>
    <source>
        <strain evidence="6 8">KSL4-2</strain>
        <strain evidence="5 7">PL111</strain>
    </source>
</reference>
<dbReference type="PANTHER" id="PTHR21461:SF69">
    <property type="entry name" value="GLYCOSYLTRANSFERASE FAMILY 92 PROTEIN"/>
    <property type="match status" value="1"/>
</dbReference>
<dbReference type="EMBL" id="FBTU01000007">
    <property type="protein sequence ID" value="CUW06498.1"/>
    <property type="molecule type" value="Genomic_DNA"/>
</dbReference>
<comment type="subcellular location">
    <subcellularLocation>
        <location evidence="1">Membrane</location>
        <topology evidence="1">Single-pass membrane protein</topology>
    </subcellularLocation>
</comment>
<dbReference type="Proteomes" id="UP000198868">
    <property type="component" value="Unassembled WGS sequence"/>
</dbReference>
<organism evidence="5 7">
    <name type="scientific">Leuconostoc inhae</name>
    <dbReference type="NCBI Taxonomy" id="178001"/>
    <lineage>
        <taxon>Bacteria</taxon>
        <taxon>Bacillati</taxon>
        <taxon>Bacillota</taxon>
        <taxon>Bacilli</taxon>
        <taxon>Lactobacillales</taxon>
        <taxon>Lactobacillaceae</taxon>
        <taxon>Leuconostoc</taxon>
    </lineage>
</organism>
<feature type="transmembrane region" description="Helical" evidence="4">
    <location>
        <begin position="26"/>
        <end position="47"/>
    </location>
</feature>
<dbReference type="RefSeq" id="WP_220386827.1">
    <property type="nucleotide sequence ID" value="NZ_FBTB01000010.1"/>
</dbReference>
<dbReference type="GO" id="GO:0016757">
    <property type="term" value="F:glycosyltransferase activity"/>
    <property type="evidence" value="ECO:0007669"/>
    <property type="project" value="TreeGrafter"/>
</dbReference>
<evidence type="ECO:0000313" key="8">
    <source>
        <dbReference type="Proteomes" id="UP000199047"/>
    </source>
</evidence>
<dbReference type="AlphaFoldDB" id="A0AAN2QUN7"/>
<evidence type="ECO:0000256" key="2">
    <source>
        <dbReference type="ARBA" id="ARBA00022692"/>
    </source>
</evidence>
<gene>
    <name evidence="6" type="ORF">KSL4_1345</name>
    <name evidence="5" type="ORF">PL111_1907</name>
</gene>
<dbReference type="Proteomes" id="UP000199047">
    <property type="component" value="Unassembled WGS sequence"/>
</dbReference>
<evidence type="ECO:0000313" key="6">
    <source>
        <dbReference type="EMBL" id="CUW07868.1"/>
    </source>
</evidence>
<dbReference type="PANTHER" id="PTHR21461">
    <property type="entry name" value="GLYCOSYLTRANSFERASE FAMILY 92 PROTEIN"/>
    <property type="match status" value="1"/>
</dbReference>
<accession>A0AAN2QUN7</accession>
<proteinExistence type="predicted"/>
<keyword evidence="3 4" id="KW-1133">Transmembrane helix</keyword>
<name>A0AAN2QUN7_9LACO</name>
<dbReference type="GO" id="GO:0016020">
    <property type="term" value="C:membrane"/>
    <property type="evidence" value="ECO:0007669"/>
    <property type="project" value="UniProtKB-SubCell"/>
</dbReference>
<evidence type="ECO:0008006" key="9">
    <source>
        <dbReference type="Google" id="ProtNLM"/>
    </source>
</evidence>
<keyword evidence="4" id="KW-0472">Membrane</keyword>
<comment type="caution">
    <text evidence="5">The sequence shown here is derived from an EMBL/GenBank/DDBJ whole genome shotgun (WGS) entry which is preliminary data.</text>
</comment>
<protein>
    <recommendedName>
        <fullName evidence="9">Glycosyltransferase</fullName>
    </recommendedName>
</protein>
<dbReference type="EMBL" id="FBTB01000010">
    <property type="protein sequence ID" value="CUW07868.1"/>
    <property type="molecule type" value="Genomic_DNA"/>
</dbReference>
<evidence type="ECO:0000256" key="3">
    <source>
        <dbReference type="ARBA" id="ARBA00022989"/>
    </source>
</evidence>
<evidence type="ECO:0000313" key="7">
    <source>
        <dbReference type="Proteomes" id="UP000198868"/>
    </source>
</evidence>
<evidence type="ECO:0000256" key="4">
    <source>
        <dbReference type="SAM" id="Phobius"/>
    </source>
</evidence>
<evidence type="ECO:0000313" key="5">
    <source>
        <dbReference type="EMBL" id="CUW06498.1"/>
    </source>
</evidence>
<sequence length="336" mass="40041">MKKKLKKILFKKNTDRYSDNSKIKRLINKLLSFCMGIILVIQNYVVWGPKKIHQTKKLGKNKDRKLYILSIMKNEDKYLDEWLYYHRSIGVDGFIIYDNESNDNSKSIIEKHSKYVDIDYTYFTGKSRQTAAYQDAIERYREKNVWILTIDIDEFLRPVNRLDIKKWLLSFSSNVSQILIPWTIYGSAGHEKRQVGLVINNYPYHSNINFITEYKSIVKPESVRLSFMGGHFYKSIGRIVNESGKKLWYYPYVLLIGSRPSSRNFMTINHYYCKSVQDFNDKIGRGDAFNYKNNLRDFTEFKIQDRNEVIDYETQFYLQKISRLRQLDESKNNEKA</sequence>
<keyword evidence="2 4" id="KW-0812">Transmembrane</keyword>